<feature type="transmembrane region" description="Helical" evidence="2">
    <location>
        <begin position="123"/>
        <end position="148"/>
    </location>
</feature>
<proteinExistence type="predicted"/>
<feature type="region of interest" description="Disordered" evidence="1">
    <location>
        <begin position="1"/>
        <end position="42"/>
    </location>
</feature>
<dbReference type="EMBL" id="JAPDRK010000008">
    <property type="protein sequence ID" value="KAJ9609494.1"/>
    <property type="molecule type" value="Genomic_DNA"/>
</dbReference>
<name>A0AA39CII8_9EURO</name>
<accession>A0AA39CII8</accession>
<evidence type="ECO:0000256" key="1">
    <source>
        <dbReference type="SAM" id="MobiDB-lite"/>
    </source>
</evidence>
<evidence type="ECO:0000256" key="2">
    <source>
        <dbReference type="SAM" id="Phobius"/>
    </source>
</evidence>
<keyword evidence="4" id="KW-1185">Reference proteome</keyword>
<dbReference type="Proteomes" id="UP001172673">
    <property type="component" value="Unassembled WGS sequence"/>
</dbReference>
<keyword evidence="2" id="KW-1133">Transmembrane helix</keyword>
<evidence type="ECO:0000313" key="3">
    <source>
        <dbReference type="EMBL" id="KAJ9609494.1"/>
    </source>
</evidence>
<protein>
    <submittedName>
        <fullName evidence="3">Uncharacterized protein</fullName>
    </submittedName>
</protein>
<comment type="caution">
    <text evidence="3">The sequence shown here is derived from an EMBL/GenBank/DDBJ whole genome shotgun (WGS) entry which is preliminary data.</text>
</comment>
<gene>
    <name evidence="3" type="ORF">H2200_005821</name>
</gene>
<feature type="transmembrane region" description="Helical" evidence="2">
    <location>
        <begin position="168"/>
        <end position="191"/>
    </location>
</feature>
<evidence type="ECO:0000313" key="4">
    <source>
        <dbReference type="Proteomes" id="UP001172673"/>
    </source>
</evidence>
<organism evidence="3 4">
    <name type="scientific">Cladophialophora chaetospira</name>
    <dbReference type="NCBI Taxonomy" id="386627"/>
    <lineage>
        <taxon>Eukaryota</taxon>
        <taxon>Fungi</taxon>
        <taxon>Dikarya</taxon>
        <taxon>Ascomycota</taxon>
        <taxon>Pezizomycotina</taxon>
        <taxon>Eurotiomycetes</taxon>
        <taxon>Chaetothyriomycetidae</taxon>
        <taxon>Chaetothyriales</taxon>
        <taxon>Herpotrichiellaceae</taxon>
        <taxon>Cladophialophora</taxon>
    </lineage>
</organism>
<feature type="transmembrane region" description="Helical" evidence="2">
    <location>
        <begin position="67"/>
        <end position="90"/>
    </location>
</feature>
<reference evidence="3" key="1">
    <citation type="submission" date="2022-10" db="EMBL/GenBank/DDBJ databases">
        <title>Culturing micro-colonial fungi from biological soil crusts in the Mojave desert and describing Neophaeococcomyces mojavensis, and introducing the new genera and species Taxawa tesnikishii.</title>
        <authorList>
            <person name="Kurbessoian T."/>
            <person name="Stajich J.E."/>
        </authorList>
    </citation>
    <scope>NUCLEOTIDE SEQUENCE</scope>
    <source>
        <strain evidence="3">TK_41</strain>
    </source>
</reference>
<feature type="compositionally biased region" description="Polar residues" evidence="1">
    <location>
        <begin position="8"/>
        <end position="18"/>
    </location>
</feature>
<keyword evidence="2" id="KW-0812">Transmembrane</keyword>
<dbReference type="AlphaFoldDB" id="A0AA39CII8"/>
<keyword evidence="2" id="KW-0472">Membrane</keyword>
<sequence>MFGKWGPSEQTNHPSRPANSLKRKESARPGGMNRSDTMSSRRPLARMPSFQTRYMEMLLHLDEIPRIYNILASLFTWIILAGFLVVPGTFTTFKESRAFKNADKNDDNEVTHAIVHSIANIGLLWLSGAFCVVGIVGPVTLNSVAGLLTTLVNIYTAQHGVWSITARVTAIVIGSCMIIAGLLFALYNFWALRGVRKMHERELGLEHQHEDETLVEKVKRKAHEPPLQSGSVV</sequence>